<dbReference type="InterPro" id="IPR007537">
    <property type="entry name" value="tRNAHis_GuaTrfase_Thg1"/>
</dbReference>
<evidence type="ECO:0000256" key="2">
    <source>
        <dbReference type="ARBA" id="ARBA00032480"/>
    </source>
</evidence>
<proteinExistence type="predicted"/>
<organism evidence="4 5">
    <name type="scientific">Sanghuangporus baumii</name>
    <name type="common">Phellinus baumii</name>
    <dbReference type="NCBI Taxonomy" id="108892"/>
    <lineage>
        <taxon>Eukaryota</taxon>
        <taxon>Fungi</taxon>
        <taxon>Dikarya</taxon>
        <taxon>Basidiomycota</taxon>
        <taxon>Agaricomycotina</taxon>
        <taxon>Agaricomycetes</taxon>
        <taxon>Hymenochaetales</taxon>
        <taxon>Hymenochaetaceae</taxon>
        <taxon>Sanghuangporus</taxon>
    </lineage>
</organism>
<dbReference type="InterPro" id="IPR024956">
    <property type="entry name" value="tRNAHis_GuaTrfase_cat"/>
</dbReference>
<dbReference type="InterPro" id="IPR038469">
    <property type="entry name" value="tRNAHis_GuaTrfase_Thg1_sf"/>
</dbReference>
<gene>
    <name evidence="4" type="ORF">A7U60_g8318</name>
</gene>
<dbReference type="Pfam" id="PF04446">
    <property type="entry name" value="Thg1"/>
    <property type="match status" value="1"/>
</dbReference>
<sequence length="173" mass="20129">MAGTRYAYVKAFELPDPLLPNTFIVCRVDGHAFHRFTEVHGFEKPNDVRGLSLMDRAAIAVMNEYKDIVLAFGESDEYSFLLRRSTQLYNRRESKILTTLVSHFTAAYIFYWAEYFPGTALQYPPTFDGRLVLYPTEREARDYFAWRQADSEFVNLSEILCFVLTDSLPPKRI</sequence>
<comment type="caution">
    <text evidence="4">The sequence shown here is derived from an EMBL/GenBank/DDBJ whole genome shotgun (WGS) entry which is preliminary data.</text>
</comment>
<dbReference type="Proteomes" id="UP000757232">
    <property type="component" value="Unassembled WGS sequence"/>
</dbReference>
<protein>
    <recommendedName>
        <fullName evidence="1">tRNA(His) guanylyltransferase</fullName>
    </recommendedName>
    <alternativeName>
        <fullName evidence="2">tRNA-histidine guanylyltransferase</fullName>
    </alternativeName>
</protein>
<dbReference type="GO" id="GO:0006400">
    <property type="term" value="P:tRNA modification"/>
    <property type="evidence" value="ECO:0007669"/>
    <property type="project" value="InterPro"/>
</dbReference>
<evidence type="ECO:0000313" key="4">
    <source>
        <dbReference type="EMBL" id="OCB84793.1"/>
    </source>
</evidence>
<dbReference type="AlphaFoldDB" id="A0A9Q5HRS2"/>
<evidence type="ECO:0000259" key="3">
    <source>
        <dbReference type="Pfam" id="PF04446"/>
    </source>
</evidence>
<dbReference type="EMBL" id="LNZH02000214">
    <property type="protein sequence ID" value="OCB84793.1"/>
    <property type="molecule type" value="Genomic_DNA"/>
</dbReference>
<evidence type="ECO:0000256" key="1">
    <source>
        <dbReference type="ARBA" id="ARBA00015443"/>
    </source>
</evidence>
<dbReference type="OrthoDB" id="62560at2759"/>
<keyword evidence="4" id="KW-0548">Nucleotidyltransferase</keyword>
<dbReference type="GO" id="GO:0008193">
    <property type="term" value="F:tRNA guanylyltransferase activity"/>
    <property type="evidence" value="ECO:0007669"/>
    <property type="project" value="InterPro"/>
</dbReference>
<feature type="domain" description="tRNAHis guanylyltransferase catalytic" evidence="3">
    <location>
        <begin position="6"/>
        <end position="135"/>
    </location>
</feature>
<keyword evidence="5" id="KW-1185">Reference proteome</keyword>
<dbReference type="PANTHER" id="PTHR12729:SF6">
    <property type="entry name" value="TRNA(HIS) GUANYLYLTRANSFERASE-RELATED"/>
    <property type="match status" value="1"/>
</dbReference>
<dbReference type="PANTHER" id="PTHR12729">
    <property type="entry name" value="TRNA(HIS) GUANYLYLTRANSFERASE-RELATED"/>
    <property type="match status" value="1"/>
</dbReference>
<keyword evidence="4" id="KW-0808">Transferase</keyword>
<reference evidence="4" key="1">
    <citation type="submission" date="2016-06" db="EMBL/GenBank/DDBJ databases">
        <title>Draft Genome sequence of the fungus Inonotus baumii.</title>
        <authorList>
            <person name="Zhu H."/>
            <person name="Lin W."/>
        </authorList>
    </citation>
    <scope>NUCLEOTIDE SEQUENCE</scope>
    <source>
        <strain evidence="4">821</strain>
    </source>
</reference>
<dbReference type="GO" id="GO:0000287">
    <property type="term" value="F:magnesium ion binding"/>
    <property type="evidence" value="ECO:0007669"/>
    <property type="project" value="InterPro"/>
</dbReference>
<evidence type="ECO:0000313" key="5">
    <source>
        <dbReference type="Proteomes" id="UP000757232"/>
    </source>
</evidence>
<name>A0A9Q5HRS2_SANBA</name>
<accession>A0A9Q5HRS2</accession>
<dbReference type="Gene3D" id="3.30.70.3000">
    <property type="match status" value="1"/>
</dbReference>